<dbReference type="AlphaFoldDB" id="A0A0G1RVD0"/>
<accession>A0A0G1RVD0</accession>
<sequence>MRKLIWIILILIAFVWLAIAFFWTGVNTENKSYDFPEATPTVSEEVQSQISPVPPATSSSEATPSSPVKLLSPTVKVNLNY</sequence>
<protein>
    <submittedName>
        <fullName evidence="2">Uncharacterized protein</fullName>
    </submittedName>
</protein>
<feature type="region of interest" description="Disordered" evidence="1">
    <location>
        <begin position="46"/>
        <end position="68"/>
    </location>
</feature>
<reference evidence="2 3" key="1">
    <citation type="journal article" date="2015" name="Nature">
        <title>rRNA introns, odd ribosomes, and small enigmatic genomes across a large radiation of phyla.</title>
        <authorList>
            <person name="Brown C.T."/>
            <person name="Hug L.A."/>
            <person name="Thomas B.C."/>
            <person name="Sharon I."/>
            <person name="Castelle C.J."/>
            <person name="Singh A."/>
            <person name="Wilkins M.J."/>
            <person name="Williams K.H."/>
            <person name="Banfield J.F."/>
        </authorList>
    </citation>
    <scope>NUCLEOTIDE SEQUENCE [LARGE SCALE GENOMIC DNA]</scope>
</reference>
<gene>
    <name evidence="2" type="ORF">UX47_C0001G0221</name>
</gene>
<dbReference type="Proteomes" id="UP000034794">
    <property type="component" value="Unassembled WGS sequence"/>
</dbReference>
<proteinExistence type="predicted"/>
<comment type="caution">
    <text evidence="2">The sequence shown here is derived from an EMBL/GenBank/DDBJ whole genome shotgun (WGS) entry which is preliminary data.</text>
</comment>
<evidence type="ECO:0000313" key="3">
    <source>
        <dbReference type="Proteomes" id="UP000034794"/>
    </source>
</evidence>
<feature type="compositionally biased region" description="Low complexity" evidence="1">
    <location>
        <begin position="56"/>
        <end position="68"/>
    </location>
</feature>
<evidence type="ECO:0000256" key="1">
    <source>
        <dbReference type="SAM" id="MobiDB-lite"/>
    </source>
</evidence>
<dbReference type="EMBL" id="LCMI01000001">
    <property type="protein sequence ID" value="KKU33938.1"/>
    <property type="molecule type" value="Genomic_DNA"/>
</dbReference>
<evidence type="ECO:0000313" key="2">
    <source>
        <dbReference type="EMBL" id="KKU33938.1"/>
    </source>
</evidence>
<name>A0A0G1RVD0_9BACT</name>
<organism evidence="2 3">
    <name type="scientific">Candidatus Collierbacteria bacterium GW2011_GWA2_46_26</name>
    <dbReference type="NCBI Taxonomy" id="1618381"/>
    <lineage>
        <taxon>Bacteria</taxon>
        <taxon>Candidatus Collieribacteriota</taxon>
    </lineage>
</organism>